<proteinExistence type="predicted"/>
<name>A0A7W5E2W4_9BACT</name>
<gene>
    <name evidence="1" type="ORF">FHS27_004954</name>
</gene>
<keyword evidence="2" id="KW-1185">Reference proteome</keyword>
<reference evidence="1 2" key="1">
    <citation type="submission" date="2020-08" db="EMBL/GenBank/DDBJ databases">
        <title>Genomic Encyclopedia of Type Strains, Phase III (KMG-III): the genomes of soil and plant-associated and newly described type strains.</title>
        <authorList>
            <person name="Whitman W."/>
        </authorList>
    </citation>
    <scope>NUCLEOTIDE SEQUENCE [LARGE SCALE GENOMIC DNA]</scope>
    <source>
        <strain evidence="1 2">CECT 8075</strain>
    </source>
</reference>
<evidence type="ECO:0000313" key="1">
    <source>
        <dbReference type="EMBL" id="MBB3209118.1"/>
    </source>
</evidence>
<protein>
    <submittedName>
        <fullName evidence="1">Uncharacterized protein</fullName>
    </submittedName>
</protein>
<dbReference type="EMBL" id="JACHXU010000020">
    <property type="protein sequence ID" value="MBB3209118.1"/>
    <property type="molecule type" value="Genomic_DNA"/>
</dbReference>
<dbReference type="AlphaFoldDB" id="A0A7W5E2W4"/>
<dbReference type="Proteomes" id="UP000536179">
    <property type="component" value="Unassembled WGS sequence"/>
</dbReference>
<comment type="caution">
    <text evidence="1">The sequence shown here is derived from an EMBL/GenBank/DDBJ whole genome shotgun (WGS) entry which is preliminary data.</text>
</comment>
<accession>A0A7W5E2W4</accession>
<sequence>METFSGYVDAVMLESGWRVKENSFSNKTNTQPAAERRRERETDIANVKLDFFEPPAGPRFVAAGGVSANMLYLTMVANKPPSVKRRSSPTLSA</sequence>
<organism evidence="1 2">
    <name type="scientific">Aporhodopirellula rubra</name>
    <dbReference type="NCBI Taxonomy" id="980271"/>
    <lineage>
        <taxon>Bacteria</taxon>
        <taxon>Pseudomonadati</taxon>
        <taxon>Planctomycetota</taxon>
        <taxon>Planctomycetia</taxon>
        <taxon>Pirellulales</taxon>
        <taxon>Pirellulaceae</taxon>
        <taxon>Aporhodopirellula</taxon>
    </lineage>
</organism>
<evidence type="ECO:0000313" key="2">
    <source>
        <dbReference type="Proteomes" id="UP000536179"/>
    </source>
</evidence>